<evidence type="ECO:0000313" key="1">
    <source>
        <dbReference type="EMBL" id="KAF2833586.1"/>
    </source>
</evidence>
<dbReference type="AlphaFoldDB" id="A0A6A7AK38"/>
<name>A0A6A7AK38_9PLEO</name>
<sequence>MRRLHGCTRMFGLLRDAYSTRSVVRTRQPTQVVRSCDVRYSAIIFLLSAAGTTASRQPPASRQPAASQLTSDSSFQIHFSKVAECVC</sequence>
<proteinExistence type="predicted"/>
<keyword evidence="2" id="KW-1185">Reference proteome</keyword>
<protein>
    <submittedName>
        <fullName evidence="1">Uncharacterized protein</fullName>
    </submittedName>
</protein>
<gene>
    <name evidence="1" type="ORF">CC86DRAFT_11848</name>
</gene>
<organism evidence="1 2">
    <name type="scientific">Ophiobolus disseminans</name>
    <dbReference type="NCBI Taxonomy" id="1469910"/>
    <lineage>
        <taxon>Eukaryota</taxon>
        <taxon>Fungi</taxon>
        <taxon>Dikarya</taxon>
        <taxon>Ascomycota</taxon>
        <taxon>Pezizomycotina</taxon>
        <taxon>Dothideomycetes</taxon>
        <taxon>Pleosporomycetidae</taxon>
        <taxon>Pleosporales</taxon>
        <taxon>Pleosporineae</taxon>
        <taxon>Phaeosphaeriaceae</taxon>
        <taxon>Ophiobolus</taxon>
    </lineage>
</organism>
<dbReference type="EMBL" id="MU006216">
    <property type="protein sequence ID" value="KAF2833586.1"/>
    <property type="molecule type" value="Genomic_DNA"/>
</dbReference>
<reference evidence="1" key="1">
    <citation type="journal article" date="2020" name="Stud. Mycol.">
        <title>101 Dothideomycetes genomes: a test case for predicting lifestyles and emergence of pathogens.</title>
        <authorList>
            <person name="Haridas S."/>
            <person name="Albert R."/>
            <person name="Binder M."/>
            <person name="Bloem J."/>
            <person name="Labutti K."/>
            <person name="Salamov A."/>
            <person name="Andreopoulos B."/>
            <person name="Baker S."/>
            <person name="Barry K."/>
            <person name="Bills G."/>
            <person name="Bluhm B."/>
            <person name="Cannon C."/>
            <person name="Castanera R."/>
            <person name="Culley D."/>
            <person name="Daum C."/>
            <person name="Ezra D."/>
            <person name="Gonzalez J."/>
            <person name="Henrissat B."/>
            <person name="Kuo A."/>
            <person name="Liang C."/>
            <person name="Lipzen A."/>
            <person name="Lutzoni F."/>
            <person name="Magnuson J."/>
            <person name="Mondo S."/>
            <person name="Nolan M."/>
            <person name="Ohm R."/>
            <person name="Pangilinan J."/>
            <person name="Park H.-J."/>
            <person name="Ramirez L."/>
            <person name="Alfaro M."/>
            <person name="Sun H."/>
            <person name="Tritt A."/>
            <person name="Yoshinaga Y."/>
            <person name="Zwiers L.-H."/>
            <person name="Turgeon B."/>
            <person name="Goodwin S."/>
            <person name="Spatafora J."/>
            <person name="Crous P."/>
            <person name="Grigoriev I."/>
        </authorList>
    </citation>
    <scope>NUCLEOTIDE SEQUENCE</scope>
    <source>
        <strain evidence="1">CBS 113818</strain>
    </source>
</reference>
<dbReference type="Proteomes" id="UP000799424">
    <property type="component" value="Unassembled WGS sequence"/>
</dbReference>
<evidence type="ECO:0000313" key="2">
    <source>
        <dbReference type="Proteomes" id="UP000799424"/>
    </source>
</evidence>
<accession>A0A6A7AK38</accession>